<reference evidence="1 2" key="1">
    <citation type="submission" date="2018-03" db="EMBL/GenBank/DDBJ databases">
        <title>Novel Streptomyces sp. from soil.</title>
        <authorList>
            <person name="Tan G.Y.A."/>
            <person name="Lee Z.Y."/>
        </authorList>
    </citation>
    <scope>NUCLEOTIDE SEQUENCE [LARGE SCALE GENOMIC DNA]</scope>
    <source>
        <strain evidence="1 2">ST5x</strain>
    </source>
</reference>
<accession>A0A2S9PMV9</accession>
<evidence type="ECO:0000313" key="2">
    <source>
        <dbReference type="Proteomes" id="UP000239322"/>
    </source>
</evidence>
<keyword evidence="2" id="KW-1185">Reference proteome</keyword>
<dbReference type="RefSeq" id="WP_105871867.1">
    <property type="nucleotide sequence ID" value="NZ_PVLV01000691.1"/>
</dbReference>
<comment type="caution">
    <text evidence="1">The sequence shown here is derived from an EMBL/GenBank/DDBJ whole genome shotgun (WGS) entry which is preliminary data.</text>
</comment>
<name>A0A2S9PMV9_9ACTN</name>
<proteinExistence type="predicted"/>
<dbReference type="EMBL" id="PVLV01000691">
    <property type="protein sequence ID" value="PRH75742.1"/>
    <property type="molecule type" value="Genomic_DNA"/>
</dbReference>
<dbReference type="Proteomes" id="UP000239322">
    <property type="component" value="Unassembled WGS sequence"/>
</dbReference>
<organism evidence="1 2">
    <name type="scientific">Streptomyces solincola</name>
    <dbReference type="NCBI Taxonomy" id="2100817"/>
    <lineage>
        <taxon>Bacteria</taxon>
        <taxon>Bacillati</taxon>
        <taxon>Actinomycetota</taxon>
        <taxon>Actinomycetes</taxon>
        <taxon>Kitasatosporales</taxon>
        <taxon>Streptomycetaceae</taxon>
        <taxon>Streptomyces</taxon>
    </lineage>
</organism>
<dbReference type="AlphaFoldDB" id="A0A2S9PMV9"/>
<dbReference type="OrthoDB" id="4256503at2"/>
<gene>
    <name evidence="1" type="ORF">C6N75_29320</name>
</gene>
<sequence length="169" mass="18554">MTSIPPMPHATYEDGTRLSIQLFTIAETGLGPYVGLPITSLWFDDTPHLFTRETAAKVAADVARDDLCMSYAFAADGTLTLQWTDDYDALGRMVIVVPDAHGRYLLGGLWPWAVWGADGAPHTAGQAAYALGAAEYRLSTTTHFPDGLIELYDQGREEAHRVTLRRDEP</sequence>
<protein>
    <submittedName>
        <fullName evidence="1">Uncharacterized protein</fullName>
    </submittedName>
</protein>
<evidence type="ECO:0000313" key="1">
    <source>
        <dbReference type="EMBL" id="PRH75742.1"/>
    </source>
</evidence>